<dbReference type="CDD" id="cd02440">
    <property type="entry name" value="AdoMet_MTases"/>
    <property type="match status" value="1"/>
</dbReference>
<dbReference type="Proteomes" id="UP000003379">
    <property type="component" value="Unassembled WGS sequence"/>
</dbReference>
<dbReference type="RefSeq" id="WP_009529475.1">
    <property type="nucleotide sequence ID" value="NZ_JH414609.1"/>
</dbReference>
<evidence type="ECO:0000256" key="1">
    <source>
        <dbReference type="SAM" id="Coils"/>
    </source>
</evidence>
<evidence type="ECO:0000313" key="2">
    <source>
        <dbReference type="EMBL" id="EHL19335.1"/>
    </source>
</evidence>
<dbReference type="STRING" id="796937.HMPREF9630_02104"/>
<name>G9XCE2_9FIRM</name>
<dbReference type="Gene3D" id="3.40.50.150">
    <property type="entry name" value="Vaccinia Virus protein VP39"/>
    <property type="match status" value="1"/>
</dbReference>
<dbReference type="AlphaFoldDB" id="G9XCE2"/>
<sequence length="420" mass="49915">MIKKLLKENILKYKDFEEKENYTQKRYDYDLNRNELLKSCNYLFNEISKKIVDLNNANSIDINLNINKGNFVKKFLKKIIRKLIWWMLQPIVIQQKWYNELNLHTLGMLLDNQKNIYNLIETLSNQNKNVNDLYIDYRNEVKLYQNSVRDRIENLEESLILMKEKIKNTPQNNVLHNISLIEKKIDDYIESNSLDDIVDYTNFQNKFRGSYEEIKQRLNRYKEYFSKGDLVLDIGCGRGEMLDVLSDIGVKTIGIDKNEITIKQCRDNGFRVYNEDMFIYLKKIDDYLLDGITCIQVIEHISTKKLVDLIRLCKDKLNKGGILILETPNPRVLSTFSINFYVDPTHIRPVHPEFLKYILEENGFEIVKEDYPEYSWVKDGTMPKIEEGIIRNNEEINQRIDYLNNMLYGSTDYAIISRKI</sequence>
<accession>G9XCE2</accession>
<dbReference type="Pfam" id="PF13489">
    <property type="entry name" value="Methyltransf_23"/>
    <property type="match status" value="1"/>
</dbReference>
<dbReference type="InterPro" id="IPR029063">
    <property type="entry name" value="SAM-dependent_MTases_sf"/>
</dbReference>
<organism evidence="2 3">
    <name type="scientific">Peptoanaerobacter stomatis</name>
    <dbReference type="NCBI Taxonomy" id="796937"/>
    <lineage>
        <taxon>Bacteria</taxon>
        <taxon>Bacillati</taxon>
        <taxon>Bacillota</taxon>
        <taxon>Clostridia</taxon>
        <taxon>Peptostreptococcales</taxon>
        <taxon>Filifactoraceae</taxon>
        <taxon>Peptoanaerobacter</taxon>
    </lineage>
</organism>
<reference evidence="2 3" key="1">
    <citation type="submission" date="2011-08" db="EMBL/GenBank/DDBJ databases">
        <title>The Genome Sequence of Eubacteriaceae bacterium CM5.</title>
        <authorList>
            <consortium name="The Broad Institute Genome Sequencing Platform"/>
            <person name="Earl A."/>
            <person name="Ward D."/>
            <person name="Feldgarden M."/>
            <person name="Gevers D."/>
            <person name="Sizova M."/>
            <person name="Hazen A."/>
            <person name="Epstein S."/>
            <person name="Young S.K."/>
            <person name="Zeng Q."/>
            <person name="Gargeya S."/>
            <person name="Fitzgerald M."/>
            <person name="Haas B."/>
            <person name="Abouelleil A."/>
            <person name="Alvarado L."/>
            <person name="Arachchi H.M."/>
            <person name="Berlin A."/>
            <person name="Brown A."/>
            <person name="Chapman S.B."/>
            <person name="Chen Z."/>
            <person name="Dunbar C."/>
            <person name="Freedman E."/>
            <person name="Gearin G."/>
            <person name="Gellesch M."/>
            <person name="Goldberg J."/>
            <person name="Griggs A."/>
            <person name="Gujja S."/>
            <person name="Heiman D."/>
            <person name="Howarth C."/>
            <person name="Larson L."/>
            <person name="Lui A."/>
            <person name="MacDonald P.J.P."/>
            <person name="Montmayeur A."/>
            <person name="Murphy C."/>
            <person name="Neiman D."/>
            <person name="Pearson M."/>
            <person name="Priest M."/>
            <person name="Roberts A."/>
            <person name="Saif S."/>
            <person name="Shea T."/>
            <person name="Shenoy N."/>
            <person name="Sisk P."/>
            <person name="Stolte C."/>
            <person name="Sykes S."/>
            <person name="Wortman J."/>
            <person name="Nusbaum C."/>
            <person name="Birren B."/>
        </authorList>
    </citation>
    <scope>NUCLEOTIDE SEQUENCE [LARGE SCALE GENOMIC DNA]</scope>
    <source>
        <strain evidence="2 3">CM5</strain>
    </source>
</reference>
<dbReference type="SUPFAM" id="SSF53335">
    <property type="entry name" value="S-adenosyl-L-methionine-dependent methyltransferases"/>
    <property type="match status" value="1"/>
</dbReference>
<dbReference type="PANTHER" id="PTHR43861">
    <property type="entry name" value="TRANS-ACONITATE 2-METHYLTRANSFERASE-RELATED"/>
    <property type="match status" value="1"/>
</dbReference>
<feature type="coiled-coil region" evidence="1">
    <location>
        <begin position="120"/>
        <end position="165"/>
    </location>
</feature>
<comment type="caution">
    <text evidence="2">The sequence shown here is derived from an EMBL/GenBank/DDBJ whole genome shotgun (WGS) entry which is preliminary data.</text>
</comment>
<evidence type="ECO:0008006" key="4">
    <source>
        <dbReference type="Google" id="ProtNLM"/>
    </source>
</evidence>
<gene>
    <name evidence="2" type="ORF">HMPREF9628_01519</name>
</gene>
<evidence type="ECO:0000313" key="3">
    <source>
        <dbReference type="Proteomes" id="UP000003379"/>
    </source>
</evidence>
<keyword evidence="1" id="KW-0175">Coiled coil</keyword>
<proteinExistence type="predicted"/>
<protein>
    <recommendedName>
        <fullName evidence="4">Methionine biosynthesis protein MetW-like protein</fullName>
    </recommendedName>
</protein>
<dbReference type="HOGENOM" id="CLU_047220_0_0_9"/>
<dbReference type="EMBL" id="AFZG01000022">
    <property type="protein sequence ID" value="EHL19335.1"/>
    <property type="molecule type" value="Genomic_DNA"/>
</dbReference>